<reference evidence="5" key="1">
    <citation type="submission" date="2016-10" db="EMBL/GenBank/DDBJ databases">
        <title>Sequence of Gallionella enrichment culture.</title>
        <authorList>
            <person name="Poehlein A."/>
            <person name="Muehling M."/>
            <person name="Daniel R."/>
        </authorList>
    </citation>
    <scope>NUCLEOTIDE SEQUENCE</scope>
</reference>
<comment type="caution">
    <text evidence="5">The sequence shown here is derived from an EMBL/GenBank/DDBJ whole genome shotgun (WGS) entry which is preliminary data.</text>
</comment>
<gene>
    <name evidence="5" type="primary">icaA_1</name>
    <name evidence="5" type="ORF">GALL_125030</name>
</gene>
<sequence>MWLTIYLLITVALFILYAIIILLYRKWFIKLQPFPIPGSFEPKINFSIIIPARNEEENIISCLRSIFKQNYPEQLFEVIVIDDHSTDETASLIKQFQQQHQNVKLICLEDKLDGKKLNSYKKKAIENGIEISAGDWIITTDADCAVTKNWLISFAAIIQKENPVFVAAPVAFSNDGSLLSTFQNLDFTTLQGITAASVSAGFHGMCNGANLAYKKSTFYEVDGFNGIDKIASGDDMMLMNKIKQKFPSQLAFLFSKDAIVTTHPMPDWKSFLNQRIRWASKADRLKDKNVFGVLLLVYLLNLFLFLMPLLAFFKPILLLIWLLFLLLKSFVELLFLLPVGKFFGLSFMSLPLFQPIHIAYTVIAGWFGKFGNYHWKGRQVK</sequence>
<keyword evidence="1 5" id="KW-0328">Glycosyltransferase</keyword>
<dbReference type="SUPFAM" id="SSF53448">
    <property type="entry name" value="Nucleotide-diphospho-sugar transferases"/>
    <property type="match status" value="1"/>
</dbReference>
<keyword evidence="3" id="KW-0812">Transmembrane</keyword>
<dbReference type="EMBL" id="MLJW01000050">
    <property type="protein sequence ID" value="OIR05451.1"/>
    <property type="molecule type" value="Genomic_DNA"/>
</dbReference>
<feature type="domain" description="Glycosyltransferase 2-like" evidence="4">
    <location>
        <begin position="47"/>
        <end position="180"/>
    </location>
</feature>
<evidence type="ECO:0000256" key="2">
    <source>
        <dbReference type="ARBA" id="ARBA00022679"/>
    </source>
</evidence>
<dbReference type="CDD" id="cd04192">
    <property type="entry name" value="GT_2_like_e"/>
    <property type="match status" value="1"/>
</dbReference>
<proteinExistence type="predicted"/>
<name>A0A1J5SBX0_9ZZZZ</name>
<keyword evidence="3" id="KW-0472">Membrane</keyword>
<dbReference type="GO" id="GO:0016757">
    <property type="term" value="F:glycosyltransferase activity"/>
    <property type="evidence" value="ECO:0007669"/>
    <property type="project" value="UniProtKB-KW"/>
</dbReference>
<dbReference type="EC" id="2.4.1.-" evidence="5"/>
<dbReference type="PANTHER" id="PTHR43630">
    <property type="entry name" value="POLY-BETA-1,6-N-ACETYL-D-GLUCOSAMINE SYNTHASE"/>
    <property type="match status" value="1"/>
</dbReference>
<feature type="transmembrane region" description="Helical" evidence="3">
    <location>
        <begin position="349"/>
        <end position="368"/>
    </location>
</feature>
<evidence type="ECO:0000256" key="1">
    <source>
        <dbReference type="ARBA" id="ARBA00022676"/>
    </source>
</evidence>
<keyword evidence="3" id="KW-1133">Transmembrane helix</keyword>
<accession>A0A1J5SBX0</accession>
<feature type="transmembrane region" description="Helical" evidence="3">
    <location>
        <begin position="6"/>
        <end position="24"/>
    </location>
</feature>
<feature type="transmembrane region" description="Helical" evidence="3">
    <location>
        <begin position="316"/>
        <end position="337"/>
    </location>
</feature>
<evidence type="ECO:0000256" key="3">
    <source>
        <dbReference type="SAM" id="Phobius"/>
    </source>
</evidence>
<dbReference type="Gene3D" id="3.90.550.10">
    <property type="entry name" value="Spore Coat Polysaccharide Biosynthesis Protein SpsA, Chain A"/>
    <property type="match status" value="1"/>
</dbReference>
<keyword evidence="2 5" id="KW-0808">Transferase</keyword>
<feature type="transmembrane region" description="Helical" evidence="3">
    <location>
        <begin position="290"/>
        <end position="310"/>
    </location>
</feature>
<dbReference type="PANTHER" id="PTHR43630:SF1">
    <property type="entry name" value="POLY-BETA-1,6-N-ACETYL-D-GLUCOSAMINE SYNTHASE"/>
    <property type="match status" value="1"/>
</dbReference>
<evidence type="ECO:0000313" key="5">
    <source>
        <dbReference type="EMBL" id="OIR05451.1"/>
    </source>
</evidence>
<protein>
    <submittedName>
        <fullName evidence="5">Poly-beta-1,6-N-acetyl-D-glucosamine synthase</fullName>
        <ecNumber evidence="5">2.4.1.-</ecNumber>
    </submittedName>
</protein>
<evidence type="ECO:0000259" key="4">
    <source>
        <dbReference type="Pfam" id="PF00535"/>
    </source>
</evidence>
<dbReference type="InterPro" id="IPR029044">
    <property type="entry name" value="Nucleotide-diphossugar_trans"/>
</dbReference>
<organism evidence="5">
    <name type="scientific">mine drainage metagenome</name>
    <dbReference type="NCBI Taxonomy" id="410659"/>
    <lineage>
        <taxon>unclassified sequences</taxon>
        <taxon>metagenomes</taxon>
        <taxon>ecological metagenomes</taxon>
    </lineage>
</organism>
<dbReference type="Pfam" id="PF00535">
    <property type="entry name" value="Glycos_transf_2"/>
    <property type="match status" value="1"/>
</dbReference>
<dbReference type="InterPro" id="IPR001173">
    <property type="entry name" value="Glyco_trans_2-like"/>
</dbReference>
<dbReference type="AlphaFoldDB" id="A0A1J5SBX0"/>